<evidence type="ECO:0000256" key="1">
    <source>
        <dbReference type="SAM" id="SignalP"/>
    </source>
</evidence>
<dbReference type="PIRSF" id="PIRSF031900">
    <property type="entry name" value="UCP031900"/>
    <property type="match status" value="1"/>
</dbReference>
<dbReference type="InterPro" id="IPR011042">
    <property type="entry name" value="6-blade_b-propeller_TolB-like"/>
</dbReference>
<evidence type="ECO:0000259" key="2">
    <source>
        <dbReference type="Pfam" id="PF13449"/>
    </source>
</evidence>
<organism evidence="3 4">
    <name type="scientific">Rhodovulum sulfidophilum</name>
    <name type="common">Rhodobacter sulfidophilus</name>
    <dbReference type="NCBI Taxonomy" id="35806"/>
    <lineage>
        <taxon>Bacteria</taxon>
        <taxon>Pseudomonadati</taxon>
        <taxon>Pseudomonadota</taxon>
        <taxon>Alphaproteobacteria</taxon>
        <taxon>Rhodobacterales</taxon>
        <taxon>Paracoccaceae</taxon>
        <taxon>Rhodovulum</taxon>
    </lineage>
</organism>
<reference evidence="3 4" key="1">
    <citation type="submission" date="2017-08" db="EMBL/GenBank/DDBJ databases">
        <title>Infants hospitalized years apart are colonized by the same room-sourced microbial strains.</title>
        <authorList>
            <person name="Brooks B."/>
            <person name="Olm M.R."/>
            <person name="Firek B.A."/>
            <person name="Baker R."/>
            <person name="Thomas B.C."/>
            <person name="Morowitz M.J."/>
            <person name="Banfield J.F."/>
        </authorList>
    </citation>
    <scope>NUCLEOTIDE SEQUENCE [LARGE SCALE GENOMIC DNA]</scope>
    <source>
        <strain evidence="3">S2_005_002_R2_34</strain>
    </source>
</reference>
<keyword evidence="1" id="KW-0732">Signal</keyword>
<dbReference type="Pfam" id="PF13449">
    <property type="entry name" value="Phytase-like"/>
    <property type="match status" value="1"/>
</dbReference>
<evidence type="ECO:0000313" key="3">
    <source>
        <dbReference type="EMBL" id="PZQ49899.1"/>
    </source>
</evidence>
<feature type="chain" id="PRO_5015946219" description="Phytase-like domain-containing protein" evidence="1">
    <location>
        <begin position="18"/>
        <end position="293"/>
    </location>
</feature>
<feature type="domain" description="Phytase-like" evidence="2">
    <location>
        <begin position="38"/>
        <end position="278"/>
    </location>
</feature>
<feature type="signal peptide" evidence="1">
    <location>
        <begin position="1"/>
        <end position="17"/>
    </location>
</feature>
<accession>A0A2W5NCD7</accession>
<dbReference type="SUPFAM" id="SSF63829">
    <property type="entry name" value="Calcium-dependent phosphotriesterase"/>
    <property type="match status" value="1"/>
</dbReference>
<dbReference type="EMBL" id="QFPW01000006">
    <property type="protein sequence ID" value="PZQ49899.1"/>
    <property type="molecule type" value="Genomic_DNA"/>
</dbReference>
<evidence type="ECO:0000313" key="4">
    <source>
        <dbReference type="Proteomes" id="UP000249185"/>
    </source>
</evidence>
<dbReference type="Gene3D" id="2.120.10.30">
    <property type="entry name" value="TolB, C-terminal domain"/>
    <property type="match status" value="1"/>
</dbReference>
<comment type="caution">
    <text evidence="3">The sequence shown here is derived from an EMBL/GenBank/DDBJ whole genome shotgun (WGS) entry which is preliminary data.</text>
</comment>
<dbReference type="InterPro" id="IPR014567">
    <property type="entry name" value="UCP031900"/>
</dbReference>
<dbReference type="InterPro" id="IPR027372">
    <property type="entry name" value="Phytase-like_dom"/>
</dbReference>
<dbReference type="Proteomes" id="UP000249185">
    <property type="component" value="Unassembled WGS sequence"/>
</dbReference>
<gene>
    <name evidence="3" type="ORF">DI556_10630</name>
</gene>
<name>A0A2W5NCD7_RHOSU</name>
<protein>
    <recommendedName>
        <fullName evidence="2">Phytase-like domain-containing protein</fullName>
    </recommendedName>
</protein>
<sequence>MKALFLLFLLAPGAASAALAEPRLVETASYIWNESDPAFGGLSGLEILDGGQKLLAIGDRGIWVTADIERDRKGDLTGAHMTGLGPLLGVKGNRLKDTESDAEGLALDAEGRAYVSYEGMHRVRRYDRIDGPATAIPHYSEFDTLNWNYSLESIAVGPDGTLYALPERERYIRPVVSVYRFKDGKWDKDLEIPRGEGFYEVDADFGPDGRFYVLERKFKWLGGFATRLRSFALGPDGFTDEVTLLKTRFGEMDNMEGLSVWRDPEDRIRITLISDDNFFPLQRTYLNEYILEN</sequence>
<dbReference type="AlphaFoldDB" id="A0A2W5NCD7"/>
<proteinExistence type="predicted"/>